<dbReference type="Proteomes" id="UP000030758">
    <property type="component" value="Unassembled WGS sequence"/>
</dbReference>
<feature type="domain" description="Peptidase A2" evidence="1">
    <location>
        <begin position="113"/>
        <end position="147"/>
    </location>
</feature>
<dbReference type="AlphaFoldDB" id="A0A085N2X1"/>
<evidence type="ECO:0000259" key="1">
    <source>
        <dbReference type="PROSITE" id="PS50175"/>
    </source>
</evidence>
<proteinExistence type="predicted"/>
<evidence type="ECO:0000313" key="4">
    <source>
        <dbReference type="Proteomes" id="UP000030764"/>
    </source>
</evidence>
<dbReference type="EMBL" id="KL363225">
    <property type="protein sequence ID" value="KFD52677.1"/>
    <property type="molecule type" value="Genomic_DNA"/>
</dbReference>
<sequence>MSASVEDDCRACGFLRSNFYVASHLTTLAEAARTLNLSRITWSVKRTCGSPRHACRVNKGISTSGYKESAITKQERSHIRAKNEEIRAATLPALVTVGETSRCVYVTDHISGIRFLADTGASVSVLPSFEFRQRRPSHTWALQAVSGTPIQCFGTRTLHSPVNIANSQMGNACPSNLVLLCHVGTEPLAPATDRFHLLQRFITDCEDTAQNLLLSVSVAFGPQEAAGAVPLVRRLPCFKADSATVADRYPSHISCTSTTVKGKHIFFKSRPRTDIPSNSTSTRRACENCNYHTTHSLNTLMLSGLRNAAQTVQRFTDEVTCSSRMLHLCRRRPIGKRNERRTF</sequence>
<dbReference type="PROSITE" id="PS00141">
    <property type="entry name" value="ASP_PROTEASE"/>
    <property type="match status" value="1"/>
</dbReference>
<dbReference type="InterPro" id="IPR001969">
    <property type="entry name" value="Aspartic_peptidase_AS"/>
</dbReference>
<evidence type="ECO:0000313" key="3">
    <source>
        <dbReference type="EMBL" id="KFD63817.1"/>
    </source>
</evidence>
<organism evidence="3">
    <name type="scientific">Trichuris suis</name>
    <name type="common">pig whipworm</name>
    <dbReference type="NCBI Taxonomy" id="68888"/>
    <lineage>
        <taxon>Eukaryota</taxon>
        <taxon>Metazoa</taxon>
        <taxon>Ecdysozoa</taxon>
        <taxon>Nematoda</taxon>
        <taxon>Enoplea</taxon>
        <taxon>Dorylaimia</taxon>
        <taxon>Trichinellida</taxon>
        <taxon>Trichuridae</taxon>
        <taxon>Trichuris</taxon>
    </lineage>
</organism>
<reference evidence="3 4" key="1">
    <citation type="journal article" date="2014" name="Nat. Genet.">
        <title>Genome and transcriptome of the porcine whipworm Trichuris suis.</title>
        <authorList>
            <person name="Jex A.R."/>
            <person name="Nejsum P."/>
            <person name="Schwarz E.M."/>
            <person name="Hu L."/>
            <person name="Young N.D."/>
            <person name="Hall R.S."/>
            <person name="Korhonen P.K."/>
            <person name="Liao S."/>
            <person name="Thamsborg S."/>
            <person name="Xia J."/>
            <person name="Xu P."/>
            <person name="Wang S."/>
            <person name="Scheerlinck J.P."/>
            <person name="Hofmann A."/>
            <person name="Sternberg P.W."/>
            <person name="Wang J."/>
            <person name="Gasser R.B."/>
        </authorList>
    </citation>
    <scope>NUCLEOTIDE SEQUENCE [LARGE SCALE GENOMIC DNA]</scope>
    <source>
        <strain evidence="3">DCEP-RM93F</strain>
        <strain evidence="2">DCEP-RM93M</strain>
    </source>
</reference>
<gene>
    <name evidence="2" type="ORF">M513_06524</name>
    <name evidence="3" type="ORF">M514_06524</name>
</gene>
<dbReference type="PROSITE" id="PS50175">
    <property type="entry name" value="ASP_PROT_RETROV"/>
    <property type="match status" value="1"/>
</dbReference>
<keyword evidence="4" id="KW-1185">Reference proteome</keyword>
<protein>
    <recommendedName>
        <fullName evidence="1">Peptidase A2 domain-containing protein</fullName>
    </recommendedName>
</protein>
<name>A0A085N2X1_9BILA</name>
<dbReference type="GO" id="GO:0006508">
    <property type="term" value="P:proteolysis"/>
    <property type="evidence" value="ECO:0007669"/>
    <property type="project" value="InterPro"/>
</dbReference>
<dbReference type="InterPro" id="IPR001995">
    <property type="entry name" value="Peptidase_A2_cat"/>
</dbReference>
<evidence type="ECO:0000313" key="2">
    <source>
        <dbReference type="EMBL" id="KFD52677.1"/>
    </source>
</evidence>
<accession>A0A085N2X1</accession>
<dbReference type="EMBL" id="KL367565">
    <property type="protein sequence ID" value="KFD63817.1"/>
    <property type="molecule type" value="Genomic_DNA"/>
</dbReference>
<dbReference type="Proteomes" id="UP000030764">
    <property type="component" value="Unassembled WGS sequence"/>
</dbReference>
<dbReference type="GO" id="GO:0004190">
    <property type="term" value="F:aspartic-type endopeptidase activity"/>
    <property type="evidence" value="ECO:0007669"/>
    <property type="project" value="InterPro"/>
</dbReference>